<keyword evidence="2" id="KW-1185">Reference proteome</keyword>
<dbReference type="OrthoDB" id="1897577at2759"/>
<protein>
    <submittedName>
        <fullName evidence="1">Uncharacterized protein</fullName>
    </submittedName>
</protein>
<dbReference type="Gramene" id="KFK22613">
    <property type="protein sequence ID" value="KFK22613"/>
    <property type="gene ID" value="AALP_AAs41143U000200"/>
</dbReference>
<accession>A0A087FYB1</accession>
<evidence type="ECO:0000313" key="1">
    <source>
        <dbReference type="EMBL" id="KFK22613.1"/>
    </source>
</evidence>
<dbReference type="Gene3D" id="3.80.10.10">
    <property type="entry name" value="Ribonuclease Inhibitor"/>
    <property type="match status" value="1"/>
</dbReference>
<name>A0A087FYB1_ARAAL</name>
<reference evidence="2" key="1">
    <citation type="journal article" date="2015" name="Nat. Plants">
        <title>Genome expansion of Arabis alpina linked with retrotransposition and reduced symmetric DNA methylation.</title>
        <authorList>
            <person name="Willing E.M."/>
            <person name="Rawat V."/>
            <person name="Mandakova T."/>
            <person name="Maumus F."/>
            <person name="James G.V."/>
            <person name="Nordstroem K.J."/>
            <person name="Becker C."/>
            <person name="Warthmann N."/>
            <person name="Chica C."/>
            <person name="Szarzynska B."/>
            <person name="Zytnicki M."/>
            <person name="Albani M.C."/>
            <person name="Kiefer C."/>
            <person name="Bergonzi S."/>
            <person name="Castaings L."/>
            <person name="Mateos J.L."/>
            <person name="Berns M.C."/>
            <person name="Bujdoso N."/>
            <person name="Piofczyk T."/>
            <person name="de Lorenzo L."/>
            <person name="Barrero-Sicilia C."/>
            <person name="Mateos I."/>
            <person name="Piednoel M."/>
            <person name="Hagmann J."/>
            <person name="Chen-Min-Tao R."/>
            <person name="Iglesias-Fernandez R."/>
            <person name="Schuster S.C."/>
            <person name="Alonso-Blanco C."/>
            <person name="Roudier F."/>
            <person name="Carbonero P."/>
            <person name="Paz-Ares J."/>
            <person name="Davis S.J."/>
            <person name="Pecinka A."/>
            <person name="Quesneville H."/>
            <person name="Colot V."/>
            <person name="Lysak M.A."/>
            <person name="Weigel D."/>
            <person name="Coupland G."/>
            <person name="Schneeberger K."/>
        </authorList>
    </citation>
    <scope>NUCLEOTIDE SEQUENCE [LARGE SCALE GENOMIC DNA]</scope>
    <source>
        <strain evidence="2">cv. Pajares</strain>
    </source>
</reference>
<evidence type="ECO:0000313" key="2">
    <source>
        <dbReference type="Proteomes" id="UP000029120"/>
    </source>
</evidence>
<dbReference type="AlphaFoldDB" id="A0A087FYB1"/>
<organism evidence="1 2">
    <name type="scientific">Arabis alpina</name>
    <name type="common">Alpine rock-cress</name>
    <dbReference type="NCBI Taxonomy" id="50452"/>
    <lineage>
        <taxon>Eukaryota</taxon>
        <taxon>Viridiplantae</taxon>
        <taxon>Streptophyta</taxon>
        <taxon>Embryophyta</taxon>
        <taxon>Tracheophyta</taxon>
        <taxon>Spermatophyta</taxon>
        <taxon>Magnoliopsida</taxon>
        <taxon>eudicotyledons</taxon>
        <taxon>Gunneridae</taxon>
        <taxon>Pentapetalae</taxon>
        <taxon>rosids</taxon>
        <taxon>malvids</taxon>
        <taxon>Brassicales</taxon>
        <taxon>Brassicaceae</taxon>
        <taxon>Arabideae</taxon>
        <taxon>Arabis</taxon>
    </lineage>
</organism>
<dbReference type="InterPro" id="IPR032675">
    <property type="entry name" value="LRR_dom_sf"/>
</dbReference>
<dbReference type="SUPFAM" id="SSF52058">
    <property type="entry name" value="L domain-like"/>
    <property type="match status" value="1"/>
</dbReference>
<dbReference type="Proteomes" id="UP000029120">
    <property type="component" value="Unassembled WGS sequence"/>
</dbReference>
<gene>
    <name evidence="1" type="ORF">AALP_AAs41143U000200</name>
</gene>
<dbReference type="EMBL" id="KL987432">
    <property type="protein sequence ID" value="KFK22613.1"/>
    <property type="molecule type" value="Genomic_DNA"/>
</dbReference>
<sequence length="98" mass="11290">MFSLLCVRRLRDVTVLKISWKLPPGLENLPNIQRVLLSSNYLNGEIPSTVDIALPKELAVMRISDLSGRETHKKVFEAMKKDLLRGFSRVVLRDLWFP</sequence>
<proteinExistence type="predicted"/>